<dbReference type="AlphaFoldDB" id="A0A444W284"/>
<gene>
    <name evidence="1" type="ORF">NU08_0776</name>
</gene>
<dbReference type="OrthoDB" id="1850524at2"/>
<protein>
    <submittedName>
        <fullName evidence="1">Putative adenylate kinase</fullName>
    </submittedName>
</protein>
<comment type="caution">
    <text evidence="1">The sequence shown here is derived from an EMBL/GenBank/DDBJ whole genome shotgun (WGS) entry which is preliminary data.</text>
</comment>
<reference evidence="1 2" key="1">
    <citation type="submission" date="2014-12" db="EMBL/GenBank/DDBJ databases">
        <title>Genome sequence of Flavobacterium anhuiense RCM74.</title>
        <authorList>
            <person name="Kim J.F."/>
            <person name="Song J.Y."/>
            <person name="Kwak M.-J."/>
            <person name="Lee S.-W."/>
        </authorList>
    </citation>
    <scope>NUCLEOTIDE SEQUENCE [LARGE SCALE GENOMIC DNA]</scope>
    <source>
        <strain evidence="1 2">RCM74</strain>
    </source>
</reference>
<dbReference type="EMBL" id="JUIV01000002">
    <property type="protein sequence ID" value="RYJ40020.1"/>
    <property type="molecule type" value="Genomic_DNA"/>
</dbReference>
<keyword evidence="1" id="KW-0808">Transferase</keyword>
<name>A0A444W284_9FLAO</name>
<dbReference type="SUPFAM" id="SSF52540">
    <property type="entry name" value="P-loop containing nucleoside triphosphate hydrolases"/>
    <property type="match status" value="1"/>
</dbReference>
<organism evidence="1 2">
    <name type="scientific">Flavobacterium anhuiense</name>
    <dbReference type="NCBI Taxonomy" id="459526"/>
    <lineage>
        <taxon>Bacteria</taxon>
        <taxon>Pseudomonadati</taxon>
        <taxon>Bacteroidota</taxon>
        <taxon>Flavobacteriia</taxon>
        <taxon>Flavobacteriales</taxon>
        <taxon>Flavobacteriaceae</taxon>
        <taxon>Flavobacterium</taxon>
    </lineage>
</organism>
<sequence length="173" mass="20012">MKSFDNIFFIGGIHGVGKGTICKEIAYKSELIHITASEVLKWSEISSSDNKLVENISSTQEKLIFGLNNLVDRDKKYLLDGHFCLLNSLNVPCKIDEETFDILNPRVISIVIDDVEKIAKRLENRDDKKYDIKVLSELQNMEIEYAKYLSRKYSVPFIEIMDNNYEQLLNITR</sequence>
<dbReference type="Proteomes" id="UP000290433">
    <property type="component" value="Unassembled WGS sequence"/>
</dbReference>
<keyword evidence="1" id="KW-0418">Kinase</keyword>
<accession>A0A444W284</accession>
<dbReference type="InterPro" id="IPR027417">
    <property type="entry name" value="P-loop_NTPase"/>
</dbReference>
<evidence type="ECO:0000313" key="2">
    <source>
        <dbReference type="Proteomes" id="UP000290433"/>
    </source>
</evidence>
<dbReference type="GO" id="GO:0016301">
    <property type="term" value="F:kinase activity"/>
    <property type="evidence" value="ECO:0007669"/>
    <property type="project" value="UniProtKB-KW"/>
</dbReference>
<evidence type="ECO:0000313" key="1">
    <source>
        <dbReference type="EMBL" id="RYJ40020.1"/>
    </source>
</evidence>
<dbReference type="Pfam" id="PF13207">
    <property type="entry name" value="AAA_17"/>
    <property type="match status" value="1"/>
</dbReference>
<dbReference type="Gene3D" id="3.40.50.300">
    <property type="entry name" value="P-loop containing nucleotide triphosphate hydrolases"/>
    <property type="match status" value="1"/>
</dbReference>
<proteinExistence type="predicted"/>
<dbReference type="RefSeq" id="WP_129745920.1">
    <property type="nucleotide sequence ID" value="NZ_JUIV01000002.1"/>
</dbReference>